<name>A0A0D2LJ16_9CHLO</name>
<evidence type="ECO:0000256" key="1">
    <source>
        <dbReference type="SAM" id="MobiDB-lite"/>
    </source>
</evidence>
<keyword evidence="3" id="KW-1185">Reference proteome</keyword>
<dbReference type="STRING" id="145388.A0A0D2LJ16"/>
<protein>
    <submittedName>
        <fullName evidence="2">Uncharacterized protein</fullName>
    </submittedName>
</protein>
<sequence>MDRLLGGVANALAVPQRNAAALERLDKKIQELQGDAINRLSEGLDTISPAVFVQVMDSLVVRRSGASGEGGVPRGAFDAAFSTFEAEVINFLHNAAAPGSHAYDPLRTPACAAAAAAAAVRADAAADAAGAYAAGGGGAVGLLGRTRVMLLNRIVRETFSLDGNDALPAAAAVMQTPGAPEALLRAGLLPREALVRIGAPSSSPYSQEGDHFWTFVRLAQVFIDAEGDAAEGALQLDADGRAELAAWAAAQPCIATLVAGVVCARLFEGGERAEPAVMLASLLLRHCDDPGAETPLSAALLAHARITLPLLTAHAQHPAATPAAGAVVWRAPAAQLHCRDAWRGGGTRGGRARVAGGGAGEGRHM</sequence>
<dbReference type="KEGG" id="mng:MNEG_1509"/>
<dbReference type="EMBL" id="KK100371">
    <property type="protein sequence ID" value="KIZ06449.1"/>
    <property type="molecule type" value="Genomic_DNA"/>
</dbReference>
<dbReference type="RefSeq" id="XP_013905468.1">
    <property type="nucleotide sequence ID" value="XM_014050014.1"/>
</dbReference>
<dbReference type="GeneID" id="25732716"/>
<reference evidence="2 3" key="1">
    <citation type="journal article" date="2013" name="BMC Genomics">
        <title>Reconstruction of the lipid metabolism for the microalga Monoraphidium neglectum from its genome sequence reveals characteristics suitable for biofuel production.</title>
        <authorList>
            <person name="Bogen C."/>
            <person name="Al-Dilaimi A."/>
            <person name="Albersmeier A."/>
            <person name="Wichmann J."/>
            <person name="Grundmann M."/>
            <person name="Rupp O."/>
            <person name="Lauersen K.J."/>
            <person name="Blifernez-Klassen O."/>
            <person name="Kalinowski J."/>
            <person name="Goesmann A."/>
            <person name="Mussgnug J.H."/>
            <person name="Kruse O."/>
        </authorList>
    </citation>
    <scope>NUCLEOTIDE SEQUENCE [LARGE SCALE GENOMIC DNA]</scope>
    <source>
        <strain evidence="2 3">SAG 48.87</strain>
    </source>
</reference>
<evidence type="ECO:0000313" key="2">
    <source>
        <dbReference type="EMBL" id="KIZ06449.1"/>
    </source>
</evidence>
<gene>
    <name evidence="2" type="ORF">MNEG_1509</name>
</gene>
<proteinExistence type="predicted"/>
<dbReference type="AlphaFoldDB" id="A0A0D2LJ16"/>
<accession>A0A0D2LJ16</accession>
<dbReference type="Proteomes" id="UP000054498">
    <property type="component" value="Unassembled WGS sequence"/>
</dbReference>
<feature type="region of interest" description="Disordered" evidence="1">
    <location>
        <begin position="346"/>
        <end position="365"/>
    </location>
</feature>
<evidence type="ECO:0000313" key="3">
    <source>
        <dbReference type="Proteomes" id="UP000054498"/>
    </source>
</evidence>
<organism evidence="2 3">
    <name type="scientific">Monoraphidium neglectum</name>
    <dbReference type="NCBI Taxonomy" id="145388"/>
    <lineage>
        <taxon>Eukaryota</taxon>
        <taxon>Viridiplantae</taxon>
        <taxon>Chlorophyta</taxon>
        <taxon>core chlorophytes</taxon>
        <taxon>Chlorophyceae</taxon>
        <taxon>CS clade</taxon>
        <taxon>Sphaeropleales</taxon>
        <taxon>Selenastraceae</taxon>
        <taxon>Monoraphidium</taxon>
    </lineage>
</organism>